<accession>A0ABU3UN91</accession>
<reference evidence="1 2" key="1">
    <citation type="submission" date="2023-02" db="EMBL/GenBank/DDBJ databases">
        <authorList>
            <person name="Maleckis M."/>
        </authorList>
    </citation>
    <scope>NUCLEOTIDE SEQUENCE [LARGE SCALE GENOMIC DNA]</scope>
    <source>
        <strain evidence="1 2">P8-A2</strain>
    </source>
</reference>
<protein>
    <submittedName>
        <fullName evidence="1">Uncharacterized protein</fullName>
    </submittedName>
</protein>
<gene>
    <name evidence="1" type="ORF">PU648_24120</name>
</gene>
<evidence type="ECO:0000313" key="1">
    <source>
        <dbReference type="EMBL" id="MDU8995385.1"/>
    </source>
</evidence>
<proteinExistence type="predicted"/>
<comment type="caution">
    <text evidence="1">The sequence shown here is derived from an EMBL/GenBank/DDBJ whole genome shotgun (WGS) entry which is preliminary data.</text>
</comment>
<name>A0ABU3UN91_9ACTN</name>
<dbReference type="Proteomes" id="UP001257627">
    <property type="component" value="Unassembled WGS sequence"/>
</dbReference>
<dbReference type="EMBL" id="JARAKF010000001">
    <property type="protein sequence ID" value="MDU8995385.1"/>
    <property type="molecule type" value="Genomic_DNA"/>
</dbReference>
<keyword evidence="2" id="KW-1185">Reference proteome</keyword>
<evidence type="ECO:0000313" key="2">
    <source>
        <dbReference type="Proteomes" id="UP001257627"/>
    </source>
</evidence>
<dbReference type="RefSeq" id="WP_097285771.1">
    <property type="nucleotide sequence ID" value="NZ_CP107955.1"/>
</dbReference>
<sequence length="129" mass="14456">MRTRFRLTRDGDGFVARLTPAQAAAMREALSHVRHRDVSDLTLRLRLGTGRETVDALIERLSGGLTESHDIRFDTEELHAVHSALTTAPTMFVSREGAFLQEPFHIRLGFYRENFDALAYGIAEAASEV</sequence>
<organism evidence="1 2">
    <name type="scientific">Streptomyces mirabilis</name>
    <dbReference type="NCBI Taxonomy" id="68239"/>
    <lineage>
        <taxon>Bacteria</taxon>
        <taxon>Bacillati</taxon>
        <taxon>Actinomycetota</taxon>
        <taxon>Actinomycetes</taxon>
        <taxon>Kitasatosporales</taxon>
        <taxon>Streptomycetaceae</taxon>
        <taxon>Streptomyces</taxon>
    </lineage>
</organism>